<comment type="caution">
    <text evidence="6">The sequence shown here is derived from an EMBL/GenBank/DDBJ whole genome shotgun (WGS) entry which is preliminary data.</text>
</comment>
<comment type="similarity">
    <text evidence="5">Belongs to the creatininase superfamily.</text>
</comment>
<accession>A0A0C1TVB6</accession>
<keyword evidence="2" id="KW-0479">Metal-binding</keyword>
<evidence type="ECO:0000313" key="7">
    <source>
        <dbReference type="Proteomes" id="UP000031366"/>
    </source>
</evidence>
<dbReference type="RefSeq" id="WP_039637169.1">
    <property type="nucleotide sequence ID" value="NZ_AYSO01000020.1"/>
</dbReference>
<gene>
    <name evidence="6" type="ORF">U732_985</name>
</gene>
<dbReference type="GO" id="GO:0009231">
    <property type="term" value="P:riboflavin biosynthetic process"/>
    <property type="evidence" value="ECO:0007669"/>
    <property type="project" value="TreeGrafter"/>
</dbReference>
<reference evidence="6 7" key="1">
    <citation type="journal article" date="2015" name="Infect. Genet. Evol.">
        <title>Genomic sequences of six botulinum neurotoxin-producing strains representing three clostridial species illustrate the mobility and diversity of botulinum neurotoxin genes.</title>
        <authorList>
            <person name="Smith T.J."/>
            <person name="Hill K.K."/>
            <person name="Xie G."/>
            <person name="Foley B.T."/>
            <person name="Williamson C.H."/>
            <person name="Foster J.T."/>
            <person name="Johnson S.L."/>
            <person name="Chertkov O."/>
            <person name="Teshima H."/>
            <person name="Gibbons H.S."/>
            <person name="Johnsky L.A."/>
            <person name="Karavis M.A."/>
            <person name="Smith L.A."/>
        </authorList>
    </citation>
    <scope>NUCLEOTIDE SEQUENCE [LARGE SCALE GENOMIC DNA]</scope>
    <source>
        <strain evidence="6 7">CDC 2741</strain>
    </source>
</reference>
<keyword evidence="3 6" id="KW-0378">Hydrolase</keyword>
<dbReference type="GO" id="GO:0016811">
    <property type="term" value="F:hydrolase activity, acting on carbon-nitrogen (but not peptide) bonds, in linear amides"/>
    <property type="evidence" value="ECO:0007669"/>
    <property type="project" value="TreeGrafter"/>
</dbReference>
<dbReference type="PANTHER" id="PTHR35005:SF1">
    <property type="entry name" value="2-AMINO-5-FORMYLAMINO-6-RIBOSYLAMINOPYRIMIDIN-4(3H)-ONE 5'-MONOPHOSPHATE DEFORMYLASE"/>
    <property type="match status" value="1"/>
</dbReference>
<evidence type="ECO:0000313" key="6">
    <source>
        <dbReference type="EMBL" id="KIE44674.1"/>
    </source>
</evidence>
<evidence type="ECO:0000256" key="1">
    <source>
        <dbReference type="ARBA" id="ARBA00001947"/>
    </source>
</evidence>
<comment type="cofactor">
    <cofactor evidence="1">
        <name>Zn(2+)</name>
        <dbReference type="ChEBI" id="CHEBI:29105"/>
    </cofactor>
</comment>
<dbReference type="SUPFAM" id="SSF102215">
    <property type="entry name" value="Creatininase"/>
    <property type="match status" value="1"/>
</dbReference>
<dbReference type="InterPro" id="IPR031034">
    <property type="entry name" value="Creatininase"/>
</dbReference>
<organism evidence="6 7">
    <name type="scientific">Clostridium argentinense CDC 2741</name>
    <dbReference type="NCBI Taxonomy" id="1418104"/>
    <lineage>
        <taxon>Bacteria</taxon>
        <taxon>Bacillati</taxon>
        <taxon>Bacillota</taxon>
        <taxon>Clostridia</taxon>
        <taxon>Eubacteriales</taxon>
        <taxon>Clostridiaceae</taxon>
        <taxon>Clostridium</taxon>
    </lineage>
</organism>
<dbReference type="GO" id="GO:0006601">
    <property type="term" value="P:creatine biosynthetic process"/>
    <property type="evidence" value="ECO:0007669"/>
    <property type="project" value="InterPro"/>
</dbReference>
<keyword evidence="4" id="KW-0862">Zinc</keyword>
<name>A0A0C1TVB6_9CLOT</name>
<dbReference type="Proteomes" id="UP000031366">
    <property type="component" value="Unassembled WGS sequence"/>
</dbReference>
<dbReference type="GO" id="GO:0047789">
    <property type="term" value="F:creatininase activity"/>
    <property type="evidence" value="ECO:0007669"/>
    <property type="project" value="InterPro"/>
</dbReference>
<dbReference type="InterPro" id="IPR003785">
    <property type="entry name" value="Creatininase/forma_Hydrolase"/>
</dbReference>
<evidence type="ECO:0000256" key="2">
    <source>
        <dbReference type="ARBA" id="ARBA00022723"/>
    </source>
</evidence>
<keyword evidence="7" id="KW-1185">Reference proteome</keyword>
<dbReference type="Pfam" id="PF02633">
    <property type="entry name" value="Creatininase"/>
    <property type="match status" value="1"/>
</dbReference>
<dbReference type="OrthoDB" id="9801445at2"/>
<dbReference type="PANTHER" id="PTHR35005">
    <property type="entry name" value="3-DEHYDRO-SCYLLO-INOSOSE HYDROLASE"/>
    <property type="match status" value="1"/>
</dbReference>
<dbReference type="GO" id="GO:0046872">
    <property type="term" value="F:metal ion binding"/>
    <property type="evidence" value="ECO:0007669"/>
    <property type="project" value="UniProtKB-KW"/>
</dbReference>
<dbReference type="InterPro" id="IPR024087">
    <property type="entry name" value="Creatininase-like_sf"/>
</dbReference>
<dbReference type="AlphaFoldDB" id="A0A0C1TVB6"/>
<dbReference type="Gene3D" id="3.40.50.10310">
    <property type="entry name" value="Creatininase"/>
    <property type="match status" value="1"/>
</dbReference>
<sequence>MEIKLDALTWQEFNERKEKDVVILPIGSLEQHGPHLPLCTDTVISYELSLLLAKEINGIVAPSINYGYKSLPASGGGPLFPGTIDLNGSTVVALVKDILEEFIKDGVKKILIFNSHYENEAFILEAADLVSRNIPKGTKIIITNWWDPLSNETIDKIFDEIPFPGWALEHAAITETSFMLKFTPELVHMERLVDEAMTPPGYAVYPVPSDLVPPSGLLASARSSSKEKADIMIEEIIPKIKSIVEKTF</sequence>
<evidence type="ECO:0000256" key="4">
    <source>
        <dbReference type="ARBA" id="ARBA00022833"/>
    </source>
</evidence>
<protein>
    <submittedName>
        <fullName evidence="6">Creatinine amidohydrolase family protein</fullName>
    </submittedName>
</protein>
<dbReference type="STRING" id="29341.RSJ17_07700"/>
<dbReference type="GO" id="GO:0006602">
    <property type="term" value="P:creatinine catabolic process"/>
    <property type="evidence" value="ECO:0007669"/>
    <property type="project" value="InterPro"/>
</dbReference>
<proteinExistence type="inferred from homology"/>
<evidence type="ECO:0000256" key="5">
    <source>
        <dbReference type="ARBA" id="ARBA00024029"/>
    </source>
</evidence>
<evidence type="ECO:0000256" key="3">
    <source>
        <dbReference type="ARBA" id="ARBA00022801"/>
    </source>
</evidence>
<dbReference type="EMBL" id="AYSO01000020">
    <property type="protein sequence ID" value="KIE44674.1"/>
    <property type="molecule type" value="Genomic_DNA"/>
</dbReference>
<dbReference type="NCBIfam" id="TIGR04448">
    <property type="entry name" value="creatininase"/>
    <property type="match status" value="1"/>
</dbReference>